<comment type="subcellular location">
    <subcellularLocation>
        <location evidence="1">Periplasm</location>
    </subcellularLocation>
</comment>
<name>A0ABQ4M9X4_9BACL</name>
<evidence type="ECO:0000259" key="6">
    <source>
        <dbReference type="SMART" id="SM00062"/>
    </source>
</evidence>
<dbReference type="Gene3D" id="3.40.190.10">
    <property type="entry name" value="Periplasmic binding protein-like II"/>
    <property type="match status" value="2"/>
</dbReference>
<dbReference type="PANTHER" id="PTHR30024">
    <property type="entry name" value="ALIPHATIC SULFONATES-BINDING PROTEIN-RELATED"/>
    <property type="match status" value="1"/>
</dbReference>
<dbReference type="SUPFAM" id="SSF53850">
    <property type="entry name" value="Periplasmic binding protein-like II"/>
    <property type="match status" value="1"/>
</dbReference>
<evidence type="ECO:0000256" key="1">
    <source>
        <dbReference type="ARBA" id="ARBA00004418"/>
    </source>
</evidence>
<dbReference type="InterPro" id="IPR001638">
    <property type="entry name" value="Solute-binding_3/MltF_N"/>
</dbReference>
<dbReference type="Pfam" id="PF09084">
    <property type="entry name" value="NMT1"/>
    <property type="match status" value="1"/>
</dbReference>
<protein>
    <submittedName>
        <fullName evidence="7">Sulfonate ABC transporter substrate-binding protein</fullName>
    </submittedName>
</protein>
<dbReference type="RefSeq" id="WP_213654504.1">
    <property type="nucleotide sequence ID" value="NZ_BOSL01000004.1"/>
</dbReference>
<gene>
    <name evidence="7" type="ORF">J42TS3_18250</name>
</gene>
<reference evidence="7 8" key="1">
    <citation type="submission" date="2021-03" db="EMBL/GenBank/DDBJ databases">
        <title>Antimicrobial resistance genes in bacteria isolated from Japanese honey, and their potential for conferring macrolide and lincosamide resistance in the American foulbrood pathogen Paenibacillus larvae.</title>
        <authorList>
            <person name="Okamoto M."/>
            <person name="Kumagai M."/>
            <person name="Kanamori H."/>
            <person name="Takamatsu D."/>
        </authorList>
    </citation>
    <scope>NUCLEOTIDE SEQUENCE [LARGE SCALE GENOMIC DNA]</scope>
    <source>
        <strain evidence="7 8">J42TS3</strain>
    </source>
</reference>
<feature type="signal peptide" evidence="5">
    <location>
        <begin position="1"/>
        <end position="26"/>
    </location>
</feature>
<accession>A0ABQ4M9X4</accession>
<proteinExistence type="inferred from homology"/>
<evidence type="ECO:0000313" key="8">
    <source>
        <dbReference type="Proteomes" id="UP000679992"/>
    </source>
</evidence>
<comment type="similarity">
    <text evidence="2">Belongs to the bacterial solute-binding protein SsuA/TauA family.</text>
</comment>
<comment type="caution">
    <text evidence="7">The sequence shown here is derived from an EMBL/GenBank/DDBJ whole genome shotgun (WGS) entry which is preliminary data.</text>
</comment>
<dbReference type="PROSITE" id="PS51257">
    <property type="entry name" value="PROKAR_LIPOPROTEIN"/>
    <property type="match status" value="1"/>
</dbReference>
<dbReference type="InterPro" id="IPR010067">
    <property type="entry name" value="ABC_SsuA_sub-bd"/>
</dbReference>
<keyword evidence="8" id="KW-1185">Reference proteome</keyword>
<sequence length="344" mass="36580">MRKLLLKNAVAVLGLALVLAGCSSKASNNSGQSGDEAAAAADVKAKDKGTVVVNIGTQGISLLSLSHEKGWIDEAFAAAGAEIKFTDFPSGPPHFEAIAAGHLDFGLVGNGPVIAGQAGDIDFKEIAVISDGKRGDTILVHEGSGIKDVADLKGKKVAVAKGSSAYAFVYRAAVQQGLKPSDIELIQLQPDEAQPAFQSKAVDAWAVWEPYVTLATNQGAVGIADGEKLNLASPSFAIARGKFAEEHPELVTIFLKELDKIITWSSEHPEETAKFFTEKKKVDADLIQLLLSKSSYSVEPVSEDYIKAQQETADLLFETGGIRKQIDVSKVVENRFVEEAFQGK</sequence>
<dbReference type="InterPro" id="IPR015168">
    <property type="entry name" value="SsuA/THI5"/>
</dbReference>
<dbReference type="EMBL" id="BOSL01000004">
    <property type="protein sequence ID" value="GIP52790.1"/>
    <property type="molecule type" value="Genomic_DNA"/>
</dbReference>
<evidence type="ECO:0000256" key="4">
    <source>
        <dbReference type="ARBA" id="ARBA00022729"/>
    </source>
</evidence>
<feature type="domain" description="Solute-binding protein family 3/N-terminal" evidence="6">
    <location>
        <begin position="52"/>
        <end position="268"/>
    </location>
</feature>
<evidence type="ECO:0000256" key="5">
    <source>
        <dbReference type="SAM" id="SignalP"/>
    </source>
</evidence>
<evidence type="ECO:0000256" key="2">
    <source>
        <dbReference type="ARBA" id="ARBA00010742"/>
    </source>
</evidence>
<dbReference type="PANTHER" id="PTHR30024:SF42">
    <property type="entry name" value="ALIPHATIC SULFONATES-BINDING PROTEIN-RELATED"/>
    <property type="match status" value="1"/>
</dbReference>
<keyword evidence="4 5" id="KW-0732">Signal</keyword>
<dbReference type="Proteomes" id="UP000679992">
    <property type="component" value="Unassembled WGS sequence"/>
</dbReference>
<evidence type="ECO:0000256" key="3">
    <source>
        <dbReference type="ARBA" id="ARBA00022448"/>
    </source>
</evidence>
<dbReference type="SMART" id="SM00062">
    <property type="entry name" value="PBPb"/>
    <property type="match status" value="1"/>
</dbReference>
<organism evidence="7 8">
    <name type="scientific">Paenibacillus vini</name>
    <dbReference type="NCBI Taxonomy" id="1476024"/>
    <lineage>
        <taxon>Bacteria</taxon>
        <taxon>Bacillati</taxon>
        <taxon>Bacillota</taxon>
        <taxon>Bacilli</taxon>
        <taxon>Bacillales</taxon>
        <taxon>Paenibacillaceae</taxon>
        <taxon>Paenibacillus</taxon>
    </lineage>
</organism>
<feature type="chain" id="PRO_5046496419" evidence="5">
    <location>
        <begin position="27"/>
        <end position="344"/>
    </location>
</feature>
<dbReference type="NCBIfam" id="TIGR01728">
    <property type="entry name" value="SsuA_fam"/>
    <property type="match status" value="1"/>
</dbReference>
<keyword evidence="3" id="KW-0813">Transport</keyword>
<evidence type="ECO:0000313" key="7">
    <source>
        <dbReference type="EMBL" id="GIP52790.1"/>
    </source>
</evidence>